<evidence type="ECO:0000313" key="2">
    <source>
        <dbReference type="Proteomes" id="UP000777438"/>
    </source>
</evidence>
<protein>
    <submittedName>
        <fullName evidence="1">Uncharacterized protein</fullName>
    </submittedName>
</protein>
<dbReference type="EMBL" id="JAGPYM010000014">
    <property type="protein sequence ID" value="KAH6887398.1"/>
    <property type="molecule type" value="Genomic_DNA"/>
</dbReference>
<reference evidence="1 2" key="1">
    <citation type="journal article" date="2021" name="Nat. Commun.">
        <title>Genetic determinants of endophytism in the Arabidopsis root mycobiome.</title>
        <authorList>
            <person name="Mesny F."/>
            <person name="Miyauchi S."/>
            <person name="Thiergart T."/>
            <person name="Pickel B."/>
            <person name="Atanasova L."/>
            <person name="Karlsson M."/>
            <person name="Huettel B."/>
            <person name="Barry K.W."/>
            <person name="Haridas S."/>
            <person name="Chen C."/>
            <person name="Bauer D."/>
            <person name="Andreopoulos W."/>
            <person name="Pangilinan J."/>
            <person name="LaButti K."/>
            <person name="Riley R."/>
            <person name="Lipzen A."/>
            <person name="Clum A."/>
            <person name="Drula E."/>
            <person name="Henrissat B."/>
            <person name="Kohler A."/>
            <person name="Grigoriev I.V."/>
            <person name="Martin F.M."/>
            <person name="Hacquard S."/>
        </authorList>
    </citation>
    <scope>NUCLEOTIDE SEQUENCE [LARGE SCALE GENOMIC DNA]</scope>
    <source>
        <strain evidence="1 2">MPI-CAGE-CH-0241</strain>
    </source>
</reference>
<accession>A0A9P8W451</accession>
<comment type="caution">
    <text evidence="1">The sequence shown here is derived from an EMBL/GenBank/DDBJ whole genome shotgun (WGS) entry which is preliminary data.</text>
</comment>
<evidence type="ECO:0000313" key="1">
    <source>
        <dbReference type="EMBL" id="KAH6887398.1"/>
    </source>
</evidence>
<dbReference type="AlphaFoldDB" id="A0A9P8W451"/>
<keyword evidence="2" id="KW-1185">Reference proteome</keyword>
<dbReference type="Proteomes" id="UP000777438">
    <property type="component" value="Unassembled WGS sequence"/>
</dbReference>
<proteinExistence type="predicted"/>
<sequence length="95" mass="10634">MGKGTGFDHVNNVEEVIWENVPESTFKIVLPVWNNIRPKDATAFAVGVGYSSFSEVEAHFGVGSRWKHVPRMLYSYSCLNDPTISQAHEPDTHIS</sequence>
<gene>
    <name evidence="1" type="ORF">B0T10DRAFT_562620</name>
</gene>
<organism evidence="1 2">
    <name type="scientific">Thelonectria olida</name>
    <dbReference type="NCBI Taxonomy" id="1576542"/>
    <lineage>
        <taxon>Eukaryota</taxon>
        <taxon>Fungi</taxon>
        <taxon>Dikarya</taxon>
        <taxon>Ascomycota</taxon>
        <taxon>Pezizomycotina</taxon>
        <taxon>Sordariomycetes</taxon>
        <taxon>Hypocreomycetidae</taxon>
        <taxon>Hypocreales</taxon>
        <taxon>Nectriaceae</taxon>
        <taxon>Thelonectria</taxon>
    </lineage>
</organism>
<name>A0A9P8W451_9HYPO</name>